<dbReference type="InterPro" id="IPR020471">
    <property type="entry name" value="AKR"/>
</dbReference>
<reference evidence="2 3" key="1">
    <citation type="submission" date="2020-10" db="EMBL/GenBank/DDBJ databases">
        <title>Novel species in genus Corynebacterium.</title>
        <authorList>
            <person name="Zhang G."/>
        </authorList>
    </citation>
    <scope>NUCLEOTIDE SEQUENCE [LARGE SCALE GENOMIC DNA]</scope>
    <source>
        <strain evidence="2 3">DSM 45110</strain>
    </source>
</reference>
<organism evidence="2 3">
    <name type="scientific">Corynebacterium suicordis DSM 45110</name>
    <dbReference type="NCBI Taxonomy" id="1121369"/>
    <lineage>
        <taxon>Bacteria</taxon>
        <taxon>Bacillati</taxon>
        <taxon>Actinomycetota</taxon>
        <taxon>Actinomycetes</taxon>
        <taxon>Mycobacteriales</taxon>
        <taxon>Corynebacteriaceae</taxon>
        <taxon>Corynebacterium</taxon>
    </lineage>
</organism>
<name>A0ABR9ZGY4_9CORY</name>
<dbReference type="PRINTS" id="PR00069">
    <property type="entry name" value="ALDKETRDTASE"/>
</dbReference>
<evidence type="ECO:0000313" key="2">
    <source>
        <dbReference type="EMBL" id="MBF4552665.1"/>
    </source>
</evidence>
<sequence length="283" mass="31016">MISTFSLGGREIPRVGYGMSPLARKTAENGERSAAIELLRYAFDLGVRHFDTAQFYANGTANELLNEALGDVREQLHIASKAGAEATPNGPAPMAAAQHPADIRRAVEDNLQSLGSDYLDLLYLRRMDMAPGLLAPEDQRVPLEVQLEVAAELRSEGLIKGIGLSHVSYEQVESSLDVGIDAVQNIYNFAHRDDQPLLELTQEHGIAWIPYFPLGGSVYAKLPRVTEQPEILAKAEELSVTPTQVGLAWLLKNSPNTFVISGTTSRDHLEENVESDSQVRSRL</sequence>
<dbReference type="Gene3D" id="3.20.20.100">
    <property type="entry name" value="NADP-dependent oxidoreductase domain"/>
    <property type="match status" value="1"/>
</dbReference>
<evidence type="ECO:0000259" key="1">
    <source>
        <dbReference type="Pfam" id="PF00248"/>
    </source>
</evidence>
<comment type="caution">
    <text evidence="2">The sequence shown here is derived from an EMBL/GenBank/DDBJ whole genome shotgun (WGS) entry which is preliminary data.</text>
</comment>
<dbReference type="EMBL" id="JADKMY010000001">
    <property type="protein sequence ID" value="MBF4552665.1"/>
    <property type="molecule type" value="Genomic_DNA"/>
</dbReference>
<dbReference type="InterPro" id="IPR053135">
    <property type="entry name" value="AKR2_Oxidoreductase"/>
</dbReference>
<evidence type="ECO:0000313" key="3">
    <source>
        <dbReference type="Proteomes" id="UP000635902"/>
    </source>
</evidence>
<proteinExistence type="predicted"/>
<dbReference type="InterPro" id="IPR036812">
    <property type="entry name" value="NAD(P)_OxRdtase_dom_sf"/>
</dbReference>
<dbReference type="PANTHER" id="PTHR43312:SF1">
    <property type="entry name" value="NADP-DEPENDENT OXIDOREDUCTASE DOMAIN-CONTAINING PROTEIN"/>
    <property type="match status" value="1"/>
</dbReference>
<protein>
    <submittedName>
        <fullName evidence="2">Aldo/keto reductase</fullName>
    </submittedName>
</protein>
<dbReference type="CDD" id="cd19088">
    <property type="entry name" value="AKR_AKR13B1"/>
    <property type="match status" value="1"/>
</dbReference>
<gene>
    <name evidence="2" type="ORF">IRY30_01035</name>
</gene>
<keyword evidence="3" id="KW-1185">Reference proteome</keyword>
<dbReference type="PANTHER" id="PTHR43312">
    <property type="entry name" value="D-THREO-ALDOSE 1-DEHYDROGENASE"/>
    <property type="match status" value="1"/>
</dbReference>
<dbReference type="SUPFAM" id="SSF51430">
    <property type="entry name" value="NAD(P)-linked oxidoreductase"/>
    <property type="match status" value="1"/>
</dbReference>
<dbReference type="Pfam" id="PF00248">
    <property type="entry name" value="Aldo_ket_red"/>
    <property type="match status" value="1"/>
</dbReference>
<dbReference type="InterPro" id="IPR023210">
    <property type="entry name" value="NADP_OxRdtase_dom"/>
</dbReference>
<dbReference type="RefSeq" id="WP_194555557.1">
    <property type="nucleotide sequence ID" value="NZ_JADKMY010000001.1"/>
</dbReference>
<feature type="domain" description="NADP-dependent oxidoreductase" evidence="1">
    <location>
        <begin position="15"/>
        <end position="275"/>
    </location>
</feature>
<dbReference type="Proteomes" id="UP000635902">
    <property type="component" value="Unassembled WGS sequence"/>
</dbReference>
<accession>A0ABR9ZGY4</accession>